<proteinExistence type="predicted"/>
<dbReference type="SUPFAM" id="SSF52777">
    <property type="entry name" value="CoA-dependent acyltransferases"/>
    <property type="match status" value="1"/>
</dbReference>
<feature type="non-terminal residue" evidence="1">
    <location>
        <position position="259"/>
    </location>
</feature>
<reference evidence="1" key="1">
    <citation type="submission" date="2022-07" db="EMBL/GenBank/DDBJ databases">
        <title>Phylogenomic reconstructions and comparative analyses of Kickxellomycotina fungi.</title>
        <authorList>
            <person name="Reynolds N.K."/>
            <person name="Stajich J.E."/>
            <person name="Barry K."/>
            <person name="Grigoriev I.V."/>
            <person name="Crous P."/>
            <person name="Smith M.E."/>
        </authorList>
    </citation>
    <scope>NUCLEOTIDE SEQUENCE</scope>
    <source>
        <strain evidence="1">NRRL 1565</strain>
    </source>
</reference>
<dbReference type="Pfam" id="PF02458">
    <property type="entry name" value="Transferase"/>
    <property type="match status" value="1"/>
</dbReference>
<sequence length="259" mass="28973">MTVAAAPSSSSKSIYELTLLDGNPSSRANLQFVLFYRINGGISQETSLQLRAAFFEALSHYPILYGRIERTAARDQDGIEKVQVVCEHGTAEHLIRYKEYMVNELVEDIQLANYNWATWPAPLLSVCPIRRPTGKGESPLVQCVITRHTDGMGILLSVDHSIADGIGIEILLKQWAGIARSGVSSNQPPLPVDYDHKSLYDKLRTEVQEDDWFVQHVDSVDLNMAPKENGAILDSDPREPHQVEFAMRADVRALRMTPE</sequence>
<dbReference type="EMBL" id="JANBUO010003652">
    <property type="protein sequence ID" value="KAJ2789985.1"/>
    <property type="molecule type" value="Genomic_DNA"/>
</dbReference>
<keyword evidence="2" id="KW-1185">Reference proteome</keyword>
<protein>
    <recommendedName>
        <fullName evidence="3">Transferase</fullName>
    </recommendedName>
</protein>
<accession>A0A9W8HQZ6</accession>
<dbReference type="Proteomes" id="UP001140094">
    <property type="component" value="Unassembled WGS sequence"/>
</dbReference>
<dbReference type="InterPro" id="IPR023213">
    <property type="entry name" value="CAT-like_dom_sf"/>
</dbReference>
<dbReference type="OrthoDB" id="1862401at2759"/>
<evidence type="ECO:0000313" key="2">
    <source>
        <dbReference type="Proteomes" id="UP001140094"/>
    </source>
</evidence>
<evidence type="ECO:0008006" key="3">
    <source>
        <dbReference type="Google" id="ProtNLM"/>
    </source>
</evidence>
<dbReference type="AlphaFoldDB" id="A0A9W8HQZ6"/>
<comment type="caution">
    <text evidence="1">The sequence shown here is derived from an EMBL/GenBank/DDBJ whole genome shotgun (WGS) entry which is preliminary data.</text>
</comment>
<name>A0A9W8HQZ6_9FUNG</name>
<dbReference type="Gene3D" id="3.30.559.10">
    <property type="entry name" value="Chloramphenicol acetyltransferase-like domain"/>
    <property type="match status" value="1"/>
</dbReference>
<organism evidence="1 2">
    <name type="scientific">Coemansia guatemalensis</name>
    <dbReference type="NCBI Taxonomy" id="2761395"/>
    <lineage>
        <taxon>Eukaryota</taxon>
        <taxon>Fungi</taxon>
        <taxon>Fungi incertae sedis</taxon>
        <taxon>Zoopagomycota</taxon>
        <taxon>Kickxellomycotina</taxon>
        <taxon>Kickxellomycetes</taxon>
        <taxon>Kickxellales</taxon>
        <taxon>Kickxellaceae</taxon>
        <taxon>Coemansia</taxon>
    </lineage>
</organism>
<evidence type="ECO:0000313" key="1">
    <source>
        <dbReference type="EMBL" id="KAJ2789985.1"/>
    </source>
</evidence>
<gene>
    <name evidence="1" type="ORF">H4R20_007089</name>
</gene>